<feature type="region of interest" description="Disordered" evidence="10">
    <location>
        <begin position="1"/>
        <end position="26"/>
    </location>
</feature>
<dbReference type="SUPFAM" id="SSF56601">
    <property type="entry name" value="beta-lactamase/transpeptidase-like"/>
    <property type="match status" value="1"/>
</dbReference>
<dbReference type="PANTHER" id="PTHR21581:SF33">
    <property type="entry name" value="D-ALANYL-D-ALANINE CARBOXYPEPTIDASE DACB"/>
    <property type="match status" value="1"/>
</dbReference>
<keyword evidence="2" id="KW-0732">Signal</keyword>
<dbReference type="Pfam" id="PF00768">
    <property type="entry name" value="Peptidase_S11"/>
    <property type="match status" value="1"/>
</dbReference>
<evidence type="ECO:0000256" key="10">
    <source>
        <dbReference type="SAM" id="MobiDB-lite"/>
    </source>
</evidence>
<name>A0A2I2KQH4_9ACTN</name>
<sequence length="763" mass="75580">MRQVRAGRSCRSRPTPPAGATGRWRRGARMAAASLGLLAALMVSGPGMAGAATPAPAAPAAATPGTAAAGTAAPGTAAPGTLPASAPPADLAARYWLVADAGTGAILAASGLHNRDMPASTMKILTALSILPGLPADKIVPVGEDAARVDGTKVGLVPGVGYPVRDLATAMLIASGNDATVSLVDAAGGSTAVLARMNALAASLGARDTVAGDPTGLDSPGQLTSVHDLAVFGRAAINDPSVRGYLTIPRASLPGRGGQRFEIQNHNLLLGRYDGTIGVKNGYTVAAGATFVGAATRGGRTLVVALLRTAPLFDADARALLDWGFANDGRVTPVAYLPKAAGQPGEDTAAPAAARPGTAAVAPRPRPGQRGILTGVGPTTWIALALTAVAVPSILLARGLRRRRGATARAGPGPATAAMPTGPLVRPLGAAGPRRRPGRAVPGARPPPRLRPCGAAGPGASRTRPSRVPGWSPVGTCPPDRSGGWPASIPTTRRRTTSPAAAAGTTPAGPPANAIVTTRAPRPSTSAAPFPVDATPPTTATATTATATTATATTATATVMTAIVPTPGTPTGTPSAACTASTPMTSVSTAATRVTATHETPRTTTSVPTATVPKATVPTATVPKATVPKATVPKVTVPKVMAPTVSGTAATDTTTAGGTRLVPAPLGTDQPAISRTPPTGSSSRASALAPPMPAPTATPPRTSPSATSGQAAGGSTARPGSGTPPAAERRRARRPRCRTGGCRSRRAPSPSTRRRTVSIASRC</sequence>
<gene>
    <name evidence="12" type="ORF">FRACA_210003</name>
</gene>
<evidence type="ECO:0000256" key="3">
    <source>
        <dbReference type="ARBA" id="ARBA00022801"/>
    </source>
</evidence>
<keyword evidence="12" id="KW-0645">Protease</keyword>
<evidence type="ECO:0000313" key="12">
    <source>
        <dbReference type="EMBL" id="SNQ47918.1"/>
    </source>
</evidence>
<feature type="region of interest" description="Disordered" evidence="10">
    <location>
        <begin position="648"/>
        <end position="763"/>
    </location>
</feature>
<dbReference type="GO" id="GO:0008360">
    <property type="term" value="P:regulation of cell shape"/>
    <property type="evidence" value="ECO:0007669"/>
    <property type="project" value="UniProtKB-KW"/>
</dbReference>
<feature type="region of interest" description="Disordered" evidence="10">
    <location>
        <begin position="52"/>
        <end position="74"/>
    </location>
</feature>
<feature type="compositionally biased region" description="Polar residues" evidence="10">
    <location>
        <begin position="671"/>
        <end position="680"/>
    </location>
</feature>
<feature type="domain" description="Peptidase S11 D-alanyl-D-alanine carboxypeptidase A N-terminal" evidence="11">
    <location>
        <begin position="87"/>
        <end position="306"/>
    </location>
</feature>
<evidence type="ECO:0000256" key="7">
    <source>
        <dbReference type="PIRSR" id="PIRSR618044-1"/>
    </source>
</evidence>
<evidence type="ECO:0000313" key="13">
    <source>
        <dbReference type="Proteomes" id="UP000234331"/>
    </source>
</evidence>
<organism evidence="12 13">
    <name type="scientific">Frankia canadensis</name>
    <dbReference type="NCBI Taxonomy" id="1836972"/>
    <lineage>
        <taxon>Bacteria</taxon>
        <taxon>Bacillati</taxon>
        <taxon>Actinomycetota</taxon>
        <taxon>Actinomycetes</taxon>
        <taxon>Frankiales</taxon>
        <taxon>Frankiaceae</taxon>
        <taxon>Frankia</taxon>
    </lineage>
</organism>
<protein>
    <submittedName>
        <fullName evidence="12">D-alanyl-D-alanine carboxypeptidase (Modular protein)</fullName>
    </submittedName>
</protein>
<feature type="compositionally biased region" description="Low complexity" evidence="10">
    <location>
        <begin position="738"/>
        <end position="751"/>
    </location>
</feature>
<comment type="similarity">
    <text evidence="1 9">Belongs to the peptidase S11 family.</text>
</comment>
<feature type="region of interest" description="Disordered" evidence="10">
    <location>
        <begin position="341"/>
        <end position="372"/>
    </location>
</feature>
<dbReference type="InterPro" id="IPR018044">
    <property type="entry name" value="Peptidase_S11"/>
</dbReference>
<feature type="active site" description="Proton acceptor" evidence="7">
    <location>
        <position position="123"/>
    </location>
</feature>
<feature type="compositionally biased region" description="Low complexity" evidence="10">
    <location>
        <begin position="348"/>
        <end position="363"/>
    </location>
</feature>
<evidence type="ECO:0000256" key="5">
    <source>
        <dbReference type="ARBA" id="ARBA00022984"/>
    </source>
</evidence>
<dbReference type="AlphaFoldDB" id="A0A2I2KQH4"/>
<dbReference type="Gene3D" id="3.40.710.10">
    <property type="entry name" value="DD-peptidase/beta-lactamase superfamily"/>
    <property type="match status" value="1"/>
</dbReference>
<evidence type="ECO:0000256" key="8">
    <source>
        <dbReference type="PIRSR" id="PIRSR618044-2"/>
    </source>
</evidence>
<keyword evidence="12" id="KW-0121">Carboxypeptidase</keyword>
<dbReference type="GO" id="GO:0009252">
    <property type="term" value="P:peptidoglycan biosynthetic process"/>
    <property type="evidence" value="ECO:0007669"/>
    <property type="project" value="UniProtKB-KW"/>
</dbReference>
<evidence type="ECO:0000256" key="4">
    <source>
        <dbReference type="ARBA" id="ARBA00022960"/>
    </source>
</evidence>
<keyword evidence="4" id="KW-0133">Cell shape</keyword>
<dbReference type="GO" id="GO:0071555">
    <property type="term" value="P:cell wall organization"/>
    <property type="evidence" value="ECO:0007669"/>
    <property type="project" value="UniProtKB-KW"/>
</dbReference>
<dbReference type="GO" id="GO:0006508">
    <property type="term" value="P:proteolysis"/>
    <property type="evidence" value="ECO:0007669"/>
    <property type="project" value="InterPro"/>
</dbReference>
<keyword evidence="6" id="KW-0961">Cell wall biogenesis/degradation</keyword>
<feature type="compositionally biased region" description="Pro residues" evidence="10">
    <location>
        <begin position="690"/>
        <end position="702"/>
    </location>
</feature>
<evidence type="ECO:0000256" key="1">
    <source>
        <dbReference type="ARBA" id="ARBA00007164"/>
    </source>
</evidence>
<feature type="compositionally biased region" description="Low complexity" evidence="10">
    <location>
        <begin position="648"/>
        <end position="659"/>
    </location>
</feature>
<feature type="region of interest" description="Disordered" evidence="10">
    <location>
        <begin position="402"/>
        <end position="544"/>
    </location>
</feature>
<keyword evidence="5" id="KW-0573">Peptidoglycan synthesis</keyword>
<feature type="compositionally biased region" description="Low complexity" evidence="10">
    <location>
        <begin position="527"/>
        <end position="544"/>
    </location>
</feature>
<keyword evidence="13" id="KW-1185">Reference proteome</keyword>
<dbReference type="GO" id="GO:0009002">
    <property type="term" value="F:serine-type D-Ala-D-Ala carboxypeptidase activity"/>
    <property type="evidence" value="ECO:0007669"/>
    <property type="project" value="InterPro"/>
</dbReference>
<feature type="active site" description="Acyl-ester intermediate" evidence="7">
    <location>
        <position position="120"/>
    </location>
</feature>
<feature type="compositionally biased region" description="Low complexity" evidence="10">
    <location>
        <begin position="407"/>
        <end position="432"/>
    </location>
</feature>
<feature type="active site" evidence="7">
    <location>
        <position position="175"/>
    </location>
</feature>
<dbReference type="InterPro" id="IPR001967">
    <property type="entry name" value="Peptidase_S11_N"/>
</dbReference>
<proteinExistence type="inferred from homology"/>
<evidence type="ECO:0000256" key="2">
    <source>
        <dbReference type="ARBA" id="ARBA00022729"/>
    </source>
</evidence>
<dbReference type="Proteomes" id="UP000234331">
    <property type="component" value="Unassembled WGS sequence"/>
</dbReference>
<evidence type="ECO:0000259" key="11">
    <source>
        <dbReference type="Pfam" id="PF00768"/>
    </source>
</evidence>
<feature type="compositionally biased region" description="Low complexity" evidence="10">
    <location>
        <begin position="486"/>
        <end position="515"/>
    </location>
</feature>
<reference evidence="12 13" key="1">
    <citation type="submission" date="2017-06" db="EMBL/GenBank/DDBJ databases">
        <authorList>
            <person name="Kim H.J."/>
            <person name="Triplett B.A."/>
        </authorList>
    </citation>
    <scope>NUCLEOTIDE SEQUENCE [LARGE SCALE GENOMIC DNA]</scope>
    <source>
        <strain evidence="12">FRACA_ARgP5</strain>
    </source>
</reference>
<dbReference type="EMBL" id="FZMO01000124">
    <property type="protein sequence ID" value="SNQ47918.1"/>
    <property type="molecule type" value="Genomic_DNA"/>
</dbReference>
<feature type="compositionally biased region" description="Low complexity" evidence="10">
    <location>
        <begin position="703"/>
        <end position="717"/>
    </location>
</feature>
<dbReference type="PANTHER" id="PTHR21581">
    <property type="entry name" value="D-ALANYL-D-ALANINE CARBOXYPEPTIDASE"/>
    <property type="match status" value="1"/>
</dbReference>
<feature type="compositionally biased region" description="Low complexity" evidence="10">
    <location>
        <begin position="451"/>
        <end position="460"/>
    </location>
</feature>
<evidence type="ECO:0000256" key="6">
    <source>
        <dbReference type="ARBA" id="ARBA00023316"/>
    </source>
</evidence>
<dbReference type="PRINTS" id="PR00725">
    <property type="entry name" value="DADACBPTASE1"/>
</dbReference>
<evidence type="ECO:0000256" key="9">
    <source>
        <dbReference type="RuleBase" id="RU004016"/>
    </source>
</evidence>
<feature type="binding site" evidence="8">
    <location>
        <position position="280"/>
    </location>
    <ligand>
        <name>substrate</name>
    </ligand>
</feature>
<keyword evidence="3" id="KW-0378">Hydrolase</keyword>
<dbReference type="InterPro" id="IPR012338">
    <property type="entry name" value="Beta-lactam/transpept-like"/>
</dbReference>
<accession>A0A2I2KQH4</accession>